<gene>
    <name evidence="1" type="ORF">MGSAQ_001471</name>
</gene>
<comment type="caution">
    <text evidence="1">The sequence shown here is derived from an EMBL/GenBank/DDBJ whole genome shotgun (WGS) entry which is preliminary data.</text>
</comment>
<accession>A0A1B6NVP0</accession>
<dbReference type="EMBL" id="AYSL01000796">
    <property type="protein sequence ID" value="KTF07032.1"/>
    <property type="molecule type" value="Genomic_DNA"/>
</dbReference>
<name>A0A1B6NVP0_9ZZZZ</name>
<reference evidence="1" key="1">
    <citation type="submission" date="2013-11" db="EMBL/GenBank/DDBJ databases">
        <title>Microbial diversity, functional groups and degradation webs in Northern and Southern Mediterranean and Red Sea marine crude oil polluted sites.</title>
        <authorList>
            <person name="Daffonchio D."/>
            <person name="Mapelli F."/>
            <person name="Ferrer M."/>
            <person name="Richter M."/>
            <person name="Cherif A."/>
            <person name="Malkawi H.I."/>
            <person name="Yakimov M.M."/>
            <person name="Abdel-Fattah Y.R."/>
            <person name="Blaghen M."/>
            <person name="Golyshin P.N."/>
            <person name="Kalogerakis N."/>
            <person name="Boon N."/>
            <person name="Magagnini M."/>
            <person name="Fava F."/>
        </authorList>
    </citation>
    <scope>NUCLEOTIDE SEQUENCE</scope>
</reference>
<sequence>MASLIFLVTTIKDTAITTKNKVISAVIKSANDIQKGFSPSSFERCFLAYLLPIISDTLPN</sequence>
<evidence type="ECO:0000313" key="1">
    <source>
        <dbReference type="EMBL" id="KTF07032.1"/>
    </source>
</evidence>
<proteinExistence type="predicted"/>
<organism evidence="1">
    <name type="scientific">marine sediment metagenome</name>
    <dbReference type="NCBI Taxonomy" id="412755"/>
    <lineage>
        <taxon>unclassified sequences</taxon>
        <taxon>metagenomes</taxon>
        <taxon>ecological metagenomes</taxon>
    </lineage>
</organism>
<dbReference type="AlphaFoldDB" id="A0A1B6NVP0"/>
<protein>
    <submittedName>
        <fullName evidence="1">Uncharacterized protein</fullName>
    </submittedName>
</protein>